<protein>
    <submittedName>
        <fullName evidence="2">Uncharacterized protein</fullName>
    </submittedName>
</protein>
<feature type="region of interest" description="Disordered" evidence="1">
    <location>
        <begin position="140"/>
        <end position="166"/>
    </location>
</feature>
<sequence length="166" mass="17944">MAAEIVAGPMQAIGFQITWPKSHIVSDFKRGASAHWSEKGAQFAPSGRFTTPEIPDVGRARSSEPISKIGQKQWPSPNSELGRDTIGRISARLSSLGACIPAWEDIRKELWGHTRRPHALLASLGHVEGDPEPSLTAIGQSGHRCNSTSQASWAYTPPSDRVAARI</sequence>
<reference evidence="2 3" key="1">
    <citation type="journal article" date="2018" name="IMA Fungus">
        <title>IMA Genome-F 9: Draft genome sequence of Annulohypoxylon stygium, Aspergillus mulundensis, Berkeleyomyces basicola (syn. Thielaviopsis basicola), Ceratocystis smalleyi, two Cercospora beticola strains, Coleophoma cylindrospora, Fusarium fracticaudum, Phialophora cf. hyalina, and Morchella septimelata.</title>
        <authorList>
            <person name="Wingfield B.D."/>
            <person name="Bills G.F."/>
            <person name="Dong Y."/>
            <person name="Huang W."/>
            <person name="Nel W.J."/>
            <person name="Swalarsk-Parry B.S."/>
            <person name="Vaghefi N."/>
            <person name="Wilken P.M."/>
            <person name="An Z."/>
            <person name="de Beer Z.W."/>
            <person name="De Vos L."/>
            <person name="Chen L."/>
            <person name="Duong T.A."/>
            <person name="Gao Y."/>
            <person name="Hammerbacher A."/>
            <person name="Kikkert J.R."/>
            <person name="Li Y."/>
            <person name="Li H."/>
            <person name="Li K."/>
            <person name="Li Q."/>
            <person name="Liu X."/>
            <person name="Ma X."/>
            <person name="Naidoo K."/>
            <person name="Pethybridge S.J."/>
            <person name="Sun J."/>
            <person name="Steenkamp E.T."/>
            <person name="van der Nest M.A."/>
            <person name="van Wyk S."/>
            <person name="Wingfield M.J."/>
            <person name="Xiong C."/>
            <person name="Yue Q."/>
            <person name="Zhang X."/>
        </authorList>
    </citation>
    <scope>NUCLEOTIDE SEQUENCE [LARGE SCALE GENOMIC DNA]</scope>
    <source>
        <strain evidence="2 3">BP5796</strain>
    </source>
</reference>
<evidence type="ECO:0000313" key="3">
    <source>
        <dbReference type="Proteomes" id="UP000256328"/>
    </source>
</evidence>
<accession>A0A3D8RDD0</accession>
<proteinExistence type="predicted"/>
<dbReference type="EMBL" id="PDLN01000011">
    <property type="protein sequence ID" value="RDW71901.1"/>
    <property type="molecule type" value="Genomic_DNA"/>
</dbReference>
<feature type="region of interest" description="Disordered" evidence="1">
    <location>
        <begin position="39"/>
        <end position="81"/>
    </location>
</feature>
<comment type="caution">
    <text evidence="2">The sequence shown here is derived from an EMBL/GenBank/DDBJ whole genome shotgun (WGS) entry which is preliminary data.</text>
</comment>
<dbReference type="AlphaFoldDB" id="A0A3D8RDD0"/>
<evidence type="ECO:0000256" key="1">
    <source>
        <dbReference type="SAM" id="MobiDB-lite"/>
    </source>
</evidence>
<name>A0A3D8RDD0_9HELO</name>
<keyword evidence="3" id="KW-1185">Reference proteome</keyword>
<dbReference type="Proteomes" id="UP000256328">
    <property type="component" value="Unassembled WGS sequence"/>
</dbReference>
<evidence type="ECO:0000313" key="2">
    <source>
        <dbReference type="EMBL" id="RDW71901.1"/>
    </source>
</evidence>
<organism evidence="2 3">
    <name type="scientific">Coleophoma crateriformis</name>
    <dbReference type="NCBI Taxonomy" id="565419"/>
    <lineage>
        <taxon>Eukaryota</taxon>
        <taxon>Fungi</taxon>
        <taxon>Dikarya</taxon>
        <taxon>Ascomycota</taxon>
        <taxon>Pezizomycotina</taxon>
        <taxon>Leotiomycetes</taxon>
        <taxon>Helotiales</taxon>
        <taxon>Dermateaceae</taxon>
        <taxon>Coleophoma</taxon>
    </lineage>
</organism>
<gene>
    <name evidence="2" type="ORF">BP5796_07935</name>
</gene>
<feature type="compositionally biased region" description="Polar residues" evidence="1">
    <location>
        <begin position="140"/>
        <end position="153"/>
    </location>
</feature>